<organism evidence="1 2">
    <name type="scientific">Aureococcus anophagefferens</name>
    <name type="common">Harmful bloom alga</name>
    <dbReference type="NCBI Taxonomy" id="44056"/>
    <lineage>
        <taxon>Eukaryota</taxon>
        <taxon>Sar</taxon>
        <taxon>Stramenopiles</taxon>
        <taxon>Ochrophyta</taxon>
        <taxon>Pelagophyceae</taxon>
        <taxon>Pelagomonadales</taxon>
        <taxon>Pelagomonadaceae</taxon>
        <taxon>Aureococcus</taxon>
    </lineage>
</organism>
<protein>
    <submittedName>
        <fullName evidence="1">Uncharacterized protein</fullName>
    </submittedName>
</protein>
<evidence type="ECO:0000313" key="2">
    <source>
        <dbReference type="Proteomes" id="UP001363151"/>
    </source>
</evidence>
<dbReference type="EMBL" id="JBBJCI010000230">
    <property type="protein sequence ID" value="KAK7238366.1"/>
    <property type="molecule type" value="Genomic_DNA"/>
</dbReference>
<proteinExistence type="predicted"/>
<comment type="caution">
    <text evidence="1">The sequence shown here is derived from an EMBL/GenBank/DDBJ whole genome shotgun (WGS) entry which is preliminary data.</text>
</comment>
<sequence length="101" mass="10731">MSLPTQAEDTQAKSTKQRGLMEKLNGVVDGFSVKTANVLNYFFPHPSSPDNVDSMCMIPNAAARGIDPITGTSNFQAAPPENPIYDPGLPTKHAAMVAGQN</sequence>
<accession>A0ABR1FTQ2</accession>
<evidence type="ECO:0000313" key="1">
    <source>
        <dbReference type="EMBL" id="KAK7238366.1"/>
    </source>
</evidence>
<keyword evidence="2" id="KW-1185">Reference proteome</keyword>
<reference evidence="1 2" key="1">
    <citation type="submission" date="2024-03" db="EMBL/GenBank/DDBJ databases">
        <title>Aureococcus anophagefferens CCMP1851 and Kratosvirus quantuckense: Draft genome of a second virus-susceptible host strain in the model system.</title>
        <authorList>
            <person name="Chase E."/>
            <person name="Truchon A.R."/>
            <person name="Schepens W."/>
            <person name="Wilhelm S.W."/>
        </authorList>
    </citation>
    <scope>NUCLEOTIDE SEQUENCE [LARGE SCALE GENOMIC DNA]</scope>
    <source>
        <strain evidence="1 2">CCMP1851</strain>
    </source>
</reference>
<name>A0ABR1FTQ2_AURAN</name>
<gene>
    <name evidence="1" type="ORF">SO694_00023230</name>
</gene>
<dbReference type="Proteomes" id="UP001363151">
    <property type="component" value="Unassembled WGS sequence"/>
</dbReference>